<dbReference type="CDD" id="cd03809">
    <property type="entry name" value="GT4_MtfB-like"/>
    <property type="match status" value="1"/>
</dbReference>
<evidence type="ECO:0008006" key="6">
    <source>
        <dbReference type="Google" id="ProtNLM"/>
    </source>
</evidence>
<evidence type="ECO:0000259" key="2">
    <source>
        <dbReference type="Pfam" id="PF00534"/>
    </source>
</evidence>
<gene>
    <name evidence="4" type="ORF">A9179_20180</name>
</gene>
<evidence type="ECO:0000313" key="5">
    <source>
        <dbReference type="Proteomes" id="UP000744555"/>
    </source>
</evidence>
<evidence type="ECO:0000256" key="1">
    <source>
        <dbReference type="ARBA" id="ARBA00022679"/>
    </source>
</evidence>
<dbReference type="InterPro" id="IPR028098">
    <property type="entry name" value="Glyco_trans_4-like_N"/>
</dbReference>
<feature type="domain" description="Glycosyl transferase family 1" evidence="2">
    <location>
        <begin position="183"/>
        <end position="336"/>
    </location>
</feature>
<comment type="caution">
    <text evidence="4">The sequence shown here is derived from an EMBL/GenBank/DDBJ whole genome shotgun (WGS) entry which is preliminary data.</text>
</comment>
<dbReference type="PANTHER" id="PTHR46401:SF2">
    <property type="entry name" value="GLYCOSYLTRANSFERASE WBBK-RELATED"/>
    <property type="match status" value="1"/>
</dbReference>
<dbReference type="Gene3D" id="3.40.50.2000">
    <property type="entry name" value="Glycogen Phosphorylase B"/>
    <property type="match status" value="2"/>
</dbReference>
<dbReference type="PANTHER" id="PTHR46401">
    <property type="entry name" value="GLYCOSYLTRANSFERASE WBBK-RELATED"/>
    <property type="match status" value="1"/>
</dbReference>
<dbReference type="Pfam" id="PF00534">
    <property type="entry name" value="Glycos_transf_1"/>
    <property type="match status" value="1"/>
</dbReference>
<dbReference type="RefSeq" id="WP_262410628.1">
    <property type="nucleotide sequence ID" value="NZ_LZEU01000001.1"/>
</dbReference>
<dbReference type="Pfam" id="PF13439">
    <property type="entry name" value="Glyco_transf_4"/>
    <property type="match status" value="1"/>
</dbReference>
<dbReference type="EMBL" id="LZEU01000001">
    <property type="protein sequence ID" value="MBC9252589.1"/>
    <property type="molecule type" value="Genomic_DNA"/>
</dbReference>
<dbReference type="InterPro" id="IPR001296">
    <property type="entry name" value="Glyco_trans_1"/>
</dbReference>
<name>A0ABR7S6A4_AQUAC</name>
<dbReference type="SUPFAM" id="SSF53756">
    <property type="entry name" value="UDP-Glycosyltransferase/glycogen phosphorylase"/>
    <property type="match status" value="1"/>
</dbReference>
<keyword evidence="1" id="KW-0808">Transferase</keyword>
<dbReference type="Proteomes" id="UP000744555">
    <property type="component" value="Unassembled WGS sequence"/>
</dbReference>
<feature type="domain" description="Glycosyltransferase subfamily 4-like N-terminal" evidence="3">
    <location>
        <begin position="16"/>
        <end position="172"/>
    </location>
</feature>
<evidence type="ECO:0000313" key="4">
    <source>
        <dbReference type="EMBL" id="MBC9252589.1"/>
    </source>
</evidence>
<evidence type="ECO:0000259" key="3">
    <source>
        <dbReference type="Pfam" id="PF13439"/>
    </source>
</evidence>
<sequence>MLRVGVDCRPLSRPLSGIGRYTWELLSILTDAQDVQWFLYCDQAFDAPFINKSNVTVRLSGQIGTLAEHFWYQVGVPRQLRRDAIDVFWSPRHHLPLFMPSSVRTVVTIHDLTWKRFPETMKRLQYWSERLQMPHSLRQAARIITISESSRSDLEHYFPGARDKIRVIPSGVTRLQPGAFTRPLPQQYLLFVGTPEPRKNIRRMLGAYAQLPTTLRSSYPLVLAGGHGWLVDLEQWVEELGIRPDVVVLGAVSADELGYLYSQARLLLMPSLYEGFGLPILEAFQFGVPVVTGNCSAMPEVAGGGGCLVDPLQVASICAGIERLLIDQDAYAECVARIPEQLARFDWKRTARSTLEVLVST</sequence>
<accession>A0ABR7S6A4</accession>
<protein>
    <recommendedName>
        <fullName evidence="6">Glycosyltransferase family 1 protein</fullName>
    </recommendedName>
</protein>
<keyword evidence="5" id="KW-1185">Reference proteome</keyword>
<organism evidence="4 5">
    <name type="scientific">Aquipseudomonas alcaligenes</name>
    <name type="common">Pseudomonas alcaligenes</name>
    <dbReference type="NCBI Taxonomy" id="43263"/>
    <lineage>
        <taxon>Bacteria</taxon>
        <taxon>Pseudomonadati</taxon>
        <taxon>Pseudomonadota</taxon>
        <taxon>Gammaproteobacteria</taxon>
        <taxon>Pseudomonadales</taxon>
        <taxon>Pseudomonadaceae</taxon>
        <taxon>Aquipseudomonas</taxon>
    </lineage>
</organism>
<reference evidence="4 5" key="1">
    <citation type="submission" date="2016-06" db="EMBL/GenBank/DDBJ databases">
        <authorList>
            <person name="Ramos C."/>
            <person name="Pintado A."/>
            <person name="Crespo-Gomez J.I."/>
        </authorList>
    </citation>
    <scope>NUCLEOTIDE SEQUENCE [LARGE SCALE GENOMIC DNA]</scope>
    <source>
        <strain evidence="4 5">AVO110</strain>
    </source>
</reference>
<proteinExistence type="predicted"/>